<proteinExistence type="predicted"/>
<dbReference type="Proteomes" id="UP000465812">
    <property type="component" value="Chromosome"/>
</dbReference>
<organism evidence="1 2">
    <name type="scientific">Mycobacterium mantenii</name>
    <dbReference type="NCBI Taxonomy" id="560555"/>
    <lineage>
        <taxon>Bacteria</taxon>
        <taxon>Bacillati</taxon>
        <taxon>Actinomycetota</taxon>
        <taxon>Actinomycetes</taxon>
        <taxon>Mycobacteriales</taxon>
        <taxon>Mycobacteriaceae</taxon>
        <taxon>Mycobacterium</taxon>
        <taxon>Mycobacterium avium complex (MAC)</taxon>
    </lineage>
</organism>
<accession>A0ABN6AI61</accession>
<evidence type="ECO:0000313" key="2">
    <source>
        <dbReference type="Proteomes" id="UP000465812"/>
    </source>
</evidence>
<sequence>MFYTLLSDRQFVIGSEIVSTVSPHKGKHMSFVTANRWSQALPGRQTMADLRFVDALPVAFASPAAPGASARLTARA</sequence>
<dbReference type="EMBL" id="AP022590">
    <property type="protein sequence ID" value="BBY41224.1"/>
    <property type="molecule type" value="Genomic_DNA"/>
</dbReference>
<name>A0ABN6AI61_MYCNT</name>
<gene>
    <name evidence="1" type="ORF">MMAN_53580</name>
</gene>
<reference evidence="1 2" key="1">
    <citation type="journal article" date="2019" name="Emerg. Microbes Infect.">
        <title>Comprehensive subspecies identification of 175 nontuberculous mycobacteria species based on 7547 genomic profiles.</title>
        <authorList>
            <person name="Matsumoto Y."/>
            <person name="Kinjo T."/>
            <person name="Motooka D."/>
            <person name="Nabeya D."/>
            <person name="Jung N."/>
            <person name="Uechi K."/>
            <person name="Horii T."/>
            <person name="Iida T."/>
            <person name="Fujita J."/>
            <person name="Nakamura S."/>
        </authorList>
    </citation>
    <scope>NUCLEOTIDE SEQUENCE [LARGE SCALE GENOMIC DNA]</scope>
    <source>
        <strain evidence="1 2">JCM 18113</strain>
    </source>
</reference>
<evidence type="ECO:0000313" key="1">
    <source>
        <dbReference type="EMBL" id="BBY41224.1"/>
    </source>
</evidence>
<keyword evidence="2" id="KW-1185">Reference proteome</keyword>
<protein>
    <submittedName>
        <fullName evidence="1">Uncharacterized protein</fullName>
    </submittedName>
</protein>